<dbReference type="Pfam" id="PF13365">
    <property type="entry name" value="Trypsin_2"/>
    <property type="match status" value="1"/>
</dbReference>
<evidence type="ECO:0000313" key="1">
    <source>
        <dbReference type="EMBL" id="GMF11917.1"/>
    </source>
</evidence>
<dbReference type="Gene3D" id="2.40.10.120">
    <property type="match status" value="1"/>
</dbReference>
<dbReference type="EMBL" id="BSXW01000094">
    <property type="protein sequence ID" value="GMF11917.1"/>
    <property type="molecule type" value="Genomic_DNA"/>
</dbReference>
<gene>
    <name evidence="1" type="ORF">Plil01_000258400</name>
</gene>
<dbReference type="SUPFAM" id="SSF50494">
    <property type="entry name" value="Trypsin-like serine proteases"/>
    <property type="match status" value="1"/>
</dbReference>
<comment type="caution">
    <text evidence="1">The sequence shown here is derived from an EMBL/GenBank/DDBJ whole genome shotgun (WGS) entry which is preliminary data.</text>
</comment>
<keyword evidence="2" id="KW-1185">Reference proteome</keyword>
<proteinExistence type="predicted"/>
<name>A0A9W6TEW4_9STRA</name>
<protein>
    <submittedName>
        <fullName evidence="1">Unnamed protein product</fullName>
    </submittedName>
</protein>
<accession>A0A9W6TEW4</accession>
<dbReference type="AlphaFoldDB" id="A0A9W6TEW4"/>
<dbReference type="InterPro" id="IPR009003">
    <property type="entry name" value="Peptidase_S1_PA"/>
</dbReference>
<dbReference type="OrthoDB" id="125026at2759"/>
<sequence length="344" mass="37253">MSIFKKNSGDMFSPTGILEFADKMEGQVWFRLRDGEGNTIGSADYVDCADGATIAQFRKVLKECPNILARVDAPSLTVFENEAAYKAKQALAADAKIGSFGGSKRDALVVTVSQSASSVPAYFILPETREKVAQAAFVITEEDEGHTGVGSGVFFSPTLAVTCNHNLTEQHSVGSVVPLAFKEEMVNVEVVARNSELDFAILKSNKPRPFIAPWSGNPVDLELRFDLVLASFRLGITEHRAPYPGKLGFAPATCIAISPHRSHILYSCPIYAGDSGAALILKDGFLVGLHLETINALREKMDRKKVTKARLNAAEKSLEHIVRSGLTQGCSGLLAHAFKNLIRE</sequence>
<dbReference type="Proteomes" id="UP001165083">
    <property type="component" value="Unassembled WGS sequence"/>
</dbReference>
<organism evidence="1 2">
    <name type="scientific">Phytophthora lilii</name>
    <dbReference type="NCBI Taxonomy" id="2077276"/>
    <lineage>
        <taxon>Eukaryota</taxon>
        <taxon>Sar</taxon>
        <taxon>Stramenopiles</taxon>
        <taxon>Oomycota</taxon>
        <taxon>Peronosporomycetes</taxon>
        <taxon>Peronosporales</taxon>
        <taxon>Peronosporaceae</taxon>
        <taxon>Phytophthora</taxon>
    </lineage>
</organism>
<reference evidence="1" key="1">
    <citation type="submission" date="2023-04" db="EMBL/GenBank/DDBJ databases">
        <title>Phytophthora lilii NBRC 32176.</title>
        <authorList>
            <person name="Ichikawa N."/>
            <person name="Sato H."/>
            <person name="Tonouchi N."/>
        </authorList>
    </citation>
    <scope>NUCLEOTIDE SEQUENCE</scope>
    <source>
        <strain evidence="1">NBRC 32176</strain>
    </source>
</reference>
<evidence type="ECO:0000313" key="2">
    <source>
        <dbReference type="Proteomes" id="UP001165083"/>
    </source>
</evidence>